<feature type="transmembrane region" description="Helical" evidence="6">
    <location>
        <begin position="282"/>
        <end position="300"/>
    </location>
</feature>
<keyword evidence="4 6" id="KW-1133">Transmembrane helix</keyword>
<accession>A0AAE3KK85</accession>
<proteinExistence type="predicted"/>
<dbReference type="Gene3D" id="1.20.1250.20">
    <property type="entry name" value="MFS general substrate transporter like domains"/>
    <property type="match status" value="1"/>
</dbReference>
<gene>
    <name evidence="8" type="ORF">LX83_005998</name>
</gene>
<feature type="transmembrane region" description="Helical" evidence="6">
    <location>
        <begin position="20"/>
        <end position="46"/>
    </location>
</feature>
<evidence type="ECO:0000313" key="9">
    <source>
        <dbReference type="Proteomes" id="UP001206128"/>
    </source>
</evidence>
<dbReference type="AlphaFoldDB" id="A0AAE3KK85"/>
<dbReference type="RefSeq" id="WP_253777621.1">
    <property type="nucleotide sequence ID" value="NZ_JAMTCK010000017.1"/>
</dbReference>
<evidence type="ECO:0000313" key="8">
    <source>
        <dbReference type="EMBL" id="MCP2169114.1"/>
    </source>
</evidence>
<evidence type="ECO:0000256" key="2">
    <source>
        <dbReference type="ARBA" id="ARBA00022475"/>
    </source>
</evidence>
<organism evidence="8 9">
    <name type="scientific">Goodfellowiella coeruleoviolacea</name>
    <dbReference type="NCBI Taxonomy" id="334858"/>
    <lineage>
        <taxon>Bacteria</taxon>
        <taxon>Bacillati</taxon>
        <taxon>Actinomycetota</taxon>
        <taxon>Actinomycetes</taxon>
        <taxon>Pseudonocardiales</taxon>
        <taxon>Pseudonocardiaceae</taxon>
        <taxon>Goodfellowiella</taxon>
    </lineage>
</organism>
<keyword evidence="3 6" id="KW-0812">Transmembrane</keyword>
<dbReference type="InterPro" id="IPR036259">
    <property type="entry name" value="MFS_trans_sf"/>
</dbReference>
<dbReference type="PANTHER" id="PTHR43124">
    <property type="entry name" value="PURINE EFFLUX PUMP PBUE"/>
    <property type="match status" value="1"/>
</dbReference>
<evidence type="ECO:0000256" key="5">
    <source>
        <dbReference type="ARBA" id="ARBA00023136"/>
    </source>
</evidence>
<evidence type="ECO:0000256" key="1">
    <source>
        <dbReference type="ARBA" id="ARBA00004651"/>
    </source>
</evidence>
<comment type="caution">
    <text evidence="8">The sequence shown here is derived from an EMBL/GenBank/DDBJ whole genome shotgun (WGS) entry which is preliminary data.</text>
</comment>
<dbReference type="InterPro" id="IPR011701">
    <property type="entry name" value="MFS"/>
</dbReference>
<dbReference type="GO" id="GO:0005886">
    <property type="term" value="C:plasma membrane"/>
    <property type="evidence" value="ECO:0007669"/>
    <property type="project" value="UniProtKB-SubCell"/>
</dbReference>
<dbReference type="Proteomes" id="UP001206128">
    <property type="component" value="Unassembled WGS sequence"/>
</dbReference>
<feature type="transmembrane region" description="Helical" evidence="6">
    <location>
        <begin position="87"/>
        <end position="107"/>
    </location>
</feature>
<feature type="transmembrane region" description="Helical" evidence="6">
    <location>
        <begin position="174"/>
        <end position="194"/>
    </location>
</feature>
<dbReference type="GO" id="GO:0022857">
    <property type="term" value="F:transmembrane transporter activity"/>
    <property type="evidence" value="ECO:0007669"/>
    <property type="project" value="InterPro"/>
</dbReference>
<feature type="transmembrane region" description="Helical" evidence="6">
    <location>
        <begin position="312"/>
        <end position="333"/>
    </location>
</feature>
<dbReference type="InterPro" id="IPR050189">
    <property type="entry name" value="MFS_Efflux_Transporters"/>
</dbReference>
<evidence type="ECO:0000256" key="6">
    <source>
        <dbReference type="SAM" id="Phobius"/>
    </source>
</evidence>
<keyword evidence="9" id="KW-1185">Reference proteome</keyword>
<name>A0AAE3KK85_9PSEU</name>
<dbReference type="CDD" id="cd17324">
    <property type="entry name" value="MFS_NepI_like"/>
    <property type="match status" value="1"/>
</dbReference>
<dbReference type="PANTHER" id="PTHR43124:SF3">
    <property type="entry name" value="CHLORAMPHENICOL EFFLUX PUMP RV0191"/>
    <property type="match status" value="1"/>
</dbReference>
<evidence type="ECO:0000256" key="3">
    <source>
        <dbReference type="ARBA" id="ARBA00022692"/>
    </source>
</evidence>
<feature type="transmembrane region" description="Helical" evidence="6">
    <location>
        <begin position="345"/>
        <end position="368"/>
    </location>
</feature>
<feature type="transmembrane region" description="Helical" evidence="6">
    <location>
        <begin position="113"/>
        <end position="134"/>
    </location>
</feature>
<feature type="domain" description="Major facilitator superfamily (MFS) profile" evidence="7">
    <location>
        <begin position="22"/>
        <end position="396"/>
    </location>
</feature>
<sequence length="405" mass="40903">MSTQAQPTHDTATPRPRLPLGALLAFATVAFTGCVTETLPAGLLVWMSADLDVSPAQAGQLVTVYAISTALTSVPLTALTRRLPRRALLVSLIVGFAVVSAVTAVSSNYPLTLVARIVAGAVSGVMWAMIPGYAMRLVPAASAGRALAVAMVGTPVGFAVGVPAGTFLGDLVGWRAAFGVLVAITVALVGWVLWRVPALPGEQPAQRTAGGRLLAIPGFAAVLATTFGYVLGHNILYTYLGPVLAAHGRLGLLGTALLVFGVTSVLGIWLVGAVIDTRLRPLVLGCTAGFALAGTLIALAGGNPVLLCAATALWGLAFGGAPTLFPAAAARVAGRTTDLAQSLTITVWNIAIAAGAAIGGTILSGQWWPSGATALPWVAVALAALAFALATLARRAFAPAATGDR</sequence>
<feature type="transmembrane region" description="Helical" evidence="6">
    <location>
        <begin position="252"/>
        <end position="275"/>
    </location>
</feature>
<dbReference type="EMBL" id="JAMTCK010000017">
    <property type="protein sequence ID" value="MCP2169114.1"/>
    <property type="molecule type" value="Genomic_DNA"/>
</dbReference>
<feature type="transmembrane region" description="Helical" evidence="6">
    <location>
        <begin position="374"/>
        <end position="393"/>
    </location>
</feature>
<dbReference type="PROSITE" id="PS50850">
    <property type="entry name" value="MFS"/>
    <property type="match status" value="1"/>
</dbReference>
<evidence type="ECO:0000259" key="7">
    <source>
        <dbReference type="PROSITE" id="PS50850"/>
    </source>
</evidence>
<feature type="transmembrane region" description="Helical" evidence="6">
    <location>
        <begin position="146"/>
        <end position="168"/>
    </location>
</feature>
<keyword evidence="2" id="KW-1003">Cell membrane</keyword>
<evidence type="ECO:0000256" key="4">
    <source>
        <dbReference type="ARBA" id="ARBA00022989"/>
    </source>
</evidence>
<reference evidence="8" key="1">
    <citation type="submission" date="2022-06" db="EMBL/GenBank/DDBJ databases">
        <title>Genomic Encyclopedia of Archaeal and Bacterial Type Strains, Phase II (KMG-II): from individual species to whole genera.</title>
        <authorList>
            <person name="Goeker M."/>
        </authorList>
    </citation>
    <scope>NUCLEOTIDE SEQUENCE</scope>
    <source>
        <strain evidence="8">DSM 43935</strain>
    </source>
</reference>
<keyword evidence="5 6" id="KW-0472">Membrane</keyword>
<dbReference type="InterPro" id="IPR020846">
    <property type="entry name" value="MFS_dom"/>
</dbReference>
<dbReference type="SUPFAM" id="SSF103473">
    <property type="entry name" value="MFS general substrate transporter"/>
    <property type="match status" value="1"/>
</dbReference>
<protein>
    <submittedName>
        <fullName evidence="8">Arabinose efflux permease, MFS family</fullName>
    </submittedName>
</protein>
<feature type="transmembrane region" description="Helical" evidence="6">
    <location>
        <begin position="214"/>
        <end position="232"/>
    </location>
</feature>
<comment type="subcellular location">
    <subcellularLocation>
        <location evidence="1">Cell membrane</location>
        <topology evidence="1">Multi-pass membrane protein</topology>
    </subcellularLocation>
</comment>
<dbReference type="Pfam" id="PF07690">
    <property type="entry name" value="MFS_1"/>
    <property type="match status" value="1"/>
</dbReference>
<feature type="transmembrane region" description="Helical" evidence="6">
    <location>
        <begin position="58"/>
        <end position="80"/>
    </location>
</feature>